<keyword evidence="2" id="KW-1185">Reference proteome</keyword>
<dbReference type="AlphaFoldDB" id="A0A3Q7MFH8"/>
<dbReference type="RefSeq" id="XP_025705628.1">
    <property type="nucleotide sequence ID" value="XM_025849843.1"/>
</dbReference>
<reference evidence="3" key="2">
    <citation type="submission" date="2025-08" db="UniProtKB">
        <authorList>
            <consortium name="RefSeq"/>
        </authorList>
    </citation>
    <scope>IDENTIFICATION</scope>
    <source>
        <tissue evidence="3">Blood</tissue>
    </source>
</reference>
<protein>
    <submittedName>
        <fullName evidence="3">Sialic acid-binding Ig-like lectin 14</fullName>
    </submittedName>
</protein>
<accession>A0A3Q7MFH8</accession>
<dbReference type="InParanoid" id="A0A3Q7MFH8"/>
<evidence type="ECO:0000256" key="1">
    <source>
        <dbReference type="SAM" id="MobiDB-lite"/>
    </source>
</evidence>
<name>A0A3Q7MFH8_CALUR</name>
<evidence type="ECO:0000313" key="2">
    <source>
        <dbReference type="Proteomes" id="UP000286641"/>
    </source>
</evidence>
<evidence type="ECO:0000313" key="3">
    <source>
        <dbReference type="RefSeq" id="XP_025705628.1"/>
    </source>
</evidence>
<feature type="region of interest" description="Disordered" evidence="1">
    <location>
        <begin position="1"/>
        <end position="35"/>
    </location>
</feature>
<sequence length="89" mass="9310">MKGSSPARLSTHWAPSTFPSASLCRGPPSAGTPSSCNCVTEKQEGSWPLVLTLIRGALMGAGFLLTPGLTWIYYTRCGDPPGSGAERPD</sequence>
<dbReference type="Proteomes" id="UP000286641">
    <property type="component" value="Unplaced"/>
</dbReference>
<reference key="1">
    <citation type="submission" date="2019-01" db="UniProtKB">
        <authorList>
            <consortium name="RefSeq"/>
        </authorList>
    </citation>
    <scope>IDENTIFICATION</scope>
</reference>
<proteinExistence type="predicted"/>
<gene>
    <name evidence="3" type="primary">LOC112807147</name>
</gene>
<organism evidence="2 3">
    <name type="scientific">Callorhinus ursinus</name>
    <name type="common">Northern fur seal</name>
    <dbReference type="NCBI Taxonomy" id="34884"/>
    <lineage>
        <taxon>Eukaryota</taxon>
        <taxon>Metazoa</taxon>
        <taxon>Chordata</taxon>
        <taxon>Craniata</taxon>
        <taxon>Vertebrata</taxon>
        <taxon>Euteleostomi</taxon>
        <taxon>Mammalia</taxon>
        <taxon>Eutheria</taxon>
        <taxon>Laurasiatheria</taxon>
        <taxon>Carnivora</taxon>
        <taxon>Caniformia</taxon>
        <taxon>Pinnipedia</taxon>
        <taxon>Otariidae</taxon>
        <taxon>Callorhinus</taxon>
    </lineage>
</organism>